<dbReference type="InterPro" id="IPR034035">
    <property type="entry name" value="Astacin-like_dom"/>
</dbReference>
<evidence type="ECO:0000256" key="5">
    <source>
        <dbReference type="ARBA" id="ARBA00022685"/>
    </source>
</evidence>
<dbReference type="InterPro" id="IPR024079">
    <property type="entry name" value="MetalloPept_cat_dom_sf"/>
</dbReference>
<dbReference type="PANTHER" id="PTHR10127:SF825">
    <property type="entry name" value="ZINC METALLOPROTEINASE NAS-23"/>
    <property type="match status" value="1"/>
</dbReference>
<comment type="subcellular location">
    <subcellularLocation>
        <location evidence="2">Secreted</location>
    </subcellularLocation>
</comment>
<proteinExistence type="predicted"/>
<keyword evidence="7" id="KW-0732">Signal</keyword>
<gene>
    <name evidence="16" type="ORF">DICVIV_13483</name>
</gene>
<evidence type="ECO:0000256" key="4">
    <source>
        <dbReference type="ARBA" id="ARBA00022670"/>
    </source>
</evidence>
<dbReference type="FunFam" id="3.40.390.10:FF:000073">
    <property type="entry name" value="Zinc metalloproteinase"/>
    <property type="match status" value="1"/>
</dbReference>
<keyword evidence="5" id="KW-0165">Cleavage on pair of basic residues</keyword>
<dbReference type="PROSITE" id="PS01186">
    <property type="entry name" value="EGF_2"/>
    <property type="match status" value="1"/>
</dbReference>
<dbReference type="InterPro" id="IPR006026">
    <property type="entry name" value="Peptidase_Metallo"/>
</dbReference>
<dbReference type="CDD" id="cd04280">
    <property type="entry name" value="ZnMc_astacin_like"/>
    <property type="match status" value="1"/>
</dbReference>
<dbReference type="InterPro" id="IPR001506">
    <property type="entry name" value="Peptidase_M12A"/>
</dbReference>
<dbReference type="GO" id="GO:0006508">
    <property type="term" value="P:proteolysis"/>
    <property type="evidence" value="ECO:0007669"/>
    <property type="project" value="UniProtKB-KW"/>
</dbReference>
<dbReference type="PRINTS" id="PR00480">
    <property type="entry name" value="ASTACIN"/>
</dbReference>
<dbReference type="EMBL" id="KN717117">
    <property type="protein sequence ID" value="KJH40557.1"/>
    <property type="molecule type" value="Genomic_DNA"/>
</dbReference>
<feature type="binding site" evidence="13">
    <location>
        <position position="137"/>
    </location>
    <ligand>
        <name>Zn(2+)</name>
        <dbReference type="ChEBI" id="CHEBI:29105"/>
        <note>catalytic</note>
    </ligand>
</feature>
<evidence type="ECO:0000256" key="6">
    <source>
        <dbReference type="ARBA" id="ARBA00022723"/>
    </source>
</evidence>
<feature type="disulfide bond" evidence="13">
    <location>
        <begin position="86"/>
        <end position="241"/>
    </location>
</feature>
<dbReference type="GO" id="GO:0005576">
    <property type="term" value="C:extracellular region"/>
    <property type="evidence" value="ECO:0007669"/>
    <property type="project" value="UniProtKB-SubCell"/>
</dbReference>
<keyword evidence="4 13" id="KW-0645">Protease</keyword>
<protein>
    <recommendedName>
        <fullName evidence="14">Metalloendopeptidase</fullName>
        <ecNumber evidence="14">3.4.24.-</ecNumber>
    </recommendedName>
</protein>
<dbReference type="InterPro" id="IPR000742">
    <property type="entry name" value="EGF"/>
</dbReference>
<dbReference type="SMART" id="SM00235">
    <property type="entry name" value="ZnMc"/>
    <property type="match status" value="1"/>
</dbReference>
<comment type="function">
    <text evidence="1">Metalloprotease.</text>
</comment>
<keyword evidence="11 13" id="KW-1015">Disulfide bond</keyword>
<keyword evidence="8 13" id="KW-0378">Hydrolase</keyword>
<evidence type="ECO:0000256" key="14">
    <source>
        <dbReference type="RuleBase" id="RU361183"/>
    </source>
</evidence>
<dbReference type="MEROPS" id="M12.A37"/>
<evidence type="ECO:0000256" key="3">
    <source>
        <dbReference type="ARBA" id="ARBA00022525"/>
    </source>
</evidence>
<keyword evidence="17" id="KW-1185">Reference proteome</keyword>
<keyword evidence="12" id="KW-0325">Glycoprotein</keyword>
<evidence type="ECO:0000256" key="13">
    <source>
        <dbReference type="PROSITE-ProRule" id="PRU01211"/>
    </source>
</evidence>
<reference evidence="16 17" key="1">
    <citation type="submission" date="2013-11" db="EMBL/GenBank/DDBJ databases">
        <title>Draft genome of the bovine lungworm Dictyocaulus viviparus.</title>
        <authorList>
            <person name="Mitreva M."/>
        </authorList>
    </citation>
    <scope>NUCLEOTIDE SEQUENCE [LARGE SCALE GENOMIC DNA]</scope>
    <source>
        <strain evidence="16 17">HannoverDv2000</strain>
    </source>
</reference>
<evidence type="ECO:0000313" key="17">
    <source>
        <dbReference type="Proteomes" id="UP000053766"/>
    </source>
</evidence>
<evidence type="ECO:0000256" key="8">
    <source>
        <dbReference type="ARBA" id="ARBA00022801"/>
    </source>
</evidence>
<keyword evidence="6 13" id="KW-0479">Metal-binding</keyword>
<evidence type="ECO:0000256" key="7">
    <source>
        <dbReference type="ARBA" id="ARBA00022729"/>
    </source>
</evidence>
<dbReference type="OrthoDB" id="291007at2759"/>
<reference evidence="17" key="2">
    <citation type="journal article" date="2016" name="Sci. Rep.">
        <title>Dictyocaulus viviparus genome, variome and transcriptome elucidate lungworm biology and support future intervention.</title>
        <authorList>
            <person name="McNulty S.N."/>
            <person name="Strube C."/>
            <person name="Rosa B.A."/>
            <person name="Martin J.C."/>
            <person name="Tyagi R."/>
            <person name="Choi Y.J."/>
            <person name="Wang Q."/>
            <person name="Hallsworth Pepin K."/>
            <person name="Zhang X."/>
            <person name="Ozersky P."/>
            <person name="Wilson R.K."/>
            <person name="Sternberg P.W."/>
            <person name="Gasser R.B."/>
            <person name="Mitreva M."/>
        </authorList>
    </citation>
    <scope>NUCLEOTIDE SEQUENCE [LARGE SCALE GENOMIC DNA]</scope>
    <source>
        <strain evidence="17">HannoverDv2000</strain>
    </source>
</reference>
<feature type="binding site" evidence="13">
    <location>
        <position position="147"/>
    </location>
    <ligand>
        <name>Zn(2+)</name>
        <dbReference type="ChEBI" id="CHEBI:29105"/>
        <note>catalytic</note>
    </ligand>
</feature>
<organism evidence="16 17">
    <name type="scientific">Dictyocaulus viviparus</name>
    <name type="common">Bovine lungworm</name>
    <dbReference type="NCBI Taxonomy" id="29172"/>
    <lineage>
        <taxon>Eukaryota</taxon>
        <taxon>Metazoa</taxon>
        <taxon>Ecdysozoa</taxon>
        <taxon>Nematoda</taxon>
        <taxon>Chromadorea</taxon>
        <taxon>Rhabditida</taxon>
        <taxon>Rhabditina</taxon>
        <taxon>Rhabditomorpha</taxon>
        <taxon>Strongyloidea</taxon>
        <taxon>Metastrongylidae</taxon>
        <taxon>Dictyocaulus</taxon>
    </lineage>
</organism>
<evidence type="ECO:0000256" key="2">
    <source>
        <dbReference type="ARBA" id="ARBA00004613"/>
    </source>
</evidence>
<comment type="caution">
    <text evidence="13">Lacks conserved residue(s) required for the propagation of feature annotation.</text>
</comment>
<sequence length="492" mass="56042">MLYNTKVTHDFYRDLLFQGDIRIPTPVLRDIVEEATLRRKRTAFRNRNYPSTIWKAGVPFAFHRSLSTTGRRSVLAAIQFFRQHTCIRFKRRTNEPVYLLFTGHDEGCWSTVGRDALQGQQIVSIGPGCEPFGLSSHELAHALGLFHEQSRYDRDSWITIYPRRILQSYLYNFAKVGRNQMETYGTPYDIGSVMHYTPFEFSINPEVPSMIAVNINEQGNMGQLEGPSYLDVVKLNRHYFCVARCPYRIRCFNGGIQNPNNCKICKCPPGYGGNLCADLEASSIHRCNGRLYARKIPQRLRLKIAAAPRASKPRTCIYHILLVLENVKGSCIPGCWREAVEFKVRYDKRITGNRFCCVLSSRKRILSNSPVVPLILKAIRGSTEIVFQYRFVESNVAYDSGKNVSQDYDKITFDEGQLITGDNNEFEMETQNPITENGGNEIKLLSRDGTETENVPKIDEAISDGADVLPELETDLEAMVNDNNNVEFDVVI</sequence>
<evidence type="ECO:0000256" key="10">
    <source>
        <dbReference type="ARBA" id="ARBA00023049"/>
    </source>
</evidence>
<feature type="binding site" evidence="13">
    <location>
        <position position="141"/>
    </location>
    <ligand>
        <name>Zn(2+)</name>
        <dbReference type="ChEBI" id="CHEBI:29105"/>
        <note>catalytic</note>
    </ligand>
</feature>
<dbReference type="Proteomes" id="UP000053766">
    <property type="component" value="Unassembled WGS sequence"/>
</dbReference>
<name>A0A0D8X9W2_DICVI</name>
<evidence type="ECO:0000259" key="15">
    <source>
        <dbReference type="PROSITE" id="PS51864"/>
    </source>
</evidence>
<feature type="domain" description="Peptidase M12A" evidence="15">
    <location>
        <begin position="42"/>
        <end position="242"/>
    </location>
</feature>
<evidence type="ECO:0000256" key="11">
    <source>
        <dbReference type="ARBA" id="ARBA00023157"/>
    </source>
</evidence>
<dbReference type="EC" id="3.4.24.-" evidence="14"/>
<accession>A0A0D8X9W2</accession>
<evidence type="ECO:0000256" key="12">
    <source>
        <dbReference type="ARBA" id="ARBA00023180"/>
    </source>
</evidence>
<evidence type="ECO:0000256" key="9">
    <source>
        <dbReference type="ARBA" id="ARBA00022833"/>
    </source>
</evidence>
<keyword evidence="9 13" id="KW-0862">Zinc</keyword>
<dbReference type="PROSITE" id="PS51864">
    <property type="entry name" value="ASTACIN"/>
    <property type="match status" value="1"/>
</dbReference>
<dbReference type="SUPFAM" id="SSF55486">
    <property type="entry name" value="Metalloproteases ('zincins'), catalytic domain"/>
    <property type="match status" value="1"/>
</dbReference>
<dbReference type="Pfam" id="PF01400">
    <property type="entry name" value="Astacin"/>
    <property type="match status" value="1"/>
</dbReference>
<feature type="active site" evidence="13">
    <location>
        <position position="138"/>
    </location>
</feature>
<evidence type="ECO:0000256" key="1">
    <source>
        <dbReference type="ARBA" id="ARBA00002657"/>
    </source>
</evidence>
<dbReference type="GO" id="GO:0008270">
    <property type="term" value="F:zinc ion binding"/>
    <property type="evidence" value="ECO:0007669"/>
    <property type="project" value="UniProtKB-UniRule"/>
</dbReference>
<comment type="cofactor">
    <cofactor evidence="13 14">
        <name>Zn(2+)</name>
        <dbReference type="ChEBI" id="CHEBI:29105"/>
    </cofactor>
    <text evidence="13 14">Binds 1 zinc ion per subunit.</text>
</comment>
<evidence type="ECO:0000313" key="16">
    <source>
        <dbReference type="EMBL" id="KJH40557.1"/>
    </source>
</evidence>
<dbReference type="AlphaFoldDB" id="A0A0D8X9W2"/>
<dbReference type="GO" id="GO:0004222">
    <property type="term" value="F:metalloendopeptidase activity"/>
    <property type="evidence" value="ECO:0007669"/>
    <property type="project" value="UniProtKB-UniRule"/>
</dbReference>
<keyword evidence="3" id="KW-0964">Secreted</keyword>
<dbReference type="Gene3D" id="3.40.390.10">
    <property type="entry name" value="Collagenase (Catalytic Domain)"/>
    <property type="match status" value="1"/>
</dbReference>
<dbReference type="PANTHER" id="PTHR10127">
    <property type="entry name" value="DISCOIDIN, CUB, EGF, LAMININ , AND ZINC METALLOPROTEASE DOMAIN CONTAINING"/>
    <property type="match status" value="1"/>
</dbReference>
<keyword evidence="10 13" id="KW-0482">Metalloprotease</keyword>